<dbReference type="OrthoDB" id="3116458at2759"/>
<keyword evidence="1" id="KW-0175">Coiled coil</keyword>
<evidence type="ECO:0000313" key="3">
    <source>
        <dbReference type="Proteomes" id="UP000559027"/>
    </source>
</evidence>
<sequence length="736" mass="86041">MSEQIKHECIESAYQTAKIMCRYDIIILCSLAISTLLLPRECKCLYNKTRRDAVQHWWRFYPQLAKHPVTGGRIILVSMPTPHAFLHNDIKEGLQHLHARMDEAGVEISAHVQVDDISKSQLPDSCGMLNSWNCLKDILRENMKVEMNRLIFLTVNWNTDEARNKEQEMRIKEALREDVEMGLAFGRLRAMGNAEAWCVIEGIVDLVTATANGRVKIRDRSNWLGMRVNDARDSAAGRDFRETWERQMIPIMQAQERARKKAEEERKKAEEARRKAEAEARVTLMQDEIDELHVELAKTEYGRGISTKLRKASDDQRRIMEPLLAQINSKDLTLEDKQNLEKHSPMITPDWEQWRHECAASANQVIKLMRKDDIVIFLWSYWASDRAALFNLLVDTTAAAHDLSDESNCWKFYPRRVKHPISEAQILLIVMPDADGKIISEKKRRFQRILRQMEKTDIKISAHIWVHDISQSWLRGDGKPHGWDSLREISGLEMEKVTFLAIKWEKASSTHGQIQEKKIQESLREDMKNGLVFKRLPKMDKDKAWSVIDGIRVMRAPVDGKPGKLNVMVKDIIERAKKKAEEIRRKAEEARKKAEEEARKKEEEEARKKAEEEARKKAEEDSRVRFMQREIVELYAKLDKTEYGRGVRAKLRKASDDQQRIMEPLLAQMDSEGLKPKEKERLENVIKEEYDLCLREFRGYFAEVRAMRIEIGPHLREFYGLLEPKVKKRRLRLFRS</sequence>
<reference evidence="2 3" key="1">
    <citation type="journal article" date="2020" name="ISME J.">
        <title>Uncovering the hidden diversity of litter-decomposition mechanisms in mushroom-forming fungi.</title>
        <authorList>
            <person name="Floudas D."/>
            <person name="Bentzer J."/>
            <person name="Ahren D."/>
            <person name="Johansson T."/>
            <person name="Persson P."/>
            <person name="Tunlid A."/>
        </authorList>
    </citation>
    <scope>NUCLEOTIDE SEQUENCE [LARGE SCALE GENOMIC DNA]</scope>
    <source>
        <strain evidence="2 3">CBS 146.42</strain>
    </source>
</reference>
<organism evidence="2 3">
    <name type="scientific">Leucocoprinus leucothites</name>
    <dbReference type="NCBI Taxonomy" id="201217"/>
    <lineage>
        <taxon>Eukaryota</taxon>
        <taxon>Fungi</taxon>
        <taxon>Dikarya</taxon>
        <taxon>Basidiomycota</taxon>
        <taxon>Agaricomycotina</taxon>
        <taxon>Agaricomycetes</taxon>
        <taxon>Agaricomycetidae</taxon>
        <taxon>Agaricales</taxon>
        <taxon>Agaricineae</taxon>
        <taxon>Agaricaceae</taxon>
        <taxon>Leucocoprinus</taxon>
    </lineage>
</organism>
<evidence type="ECO:0000256" key="1">
    <source>
        <dbReference type="SAM" id="Coils"/>
    </source>
</evidence>
<proteinExistence type="predicted"/>
<name>A0A8H5D5S5_9AGAR</name>
<dbReference type="Proteomes" id="UP000559027">
    <property type="component" value="Unassembled WGS sequence"/>
</dbReference>
<feature type="coiled-coil region" evidence="1">
    <location>
        <begin position="252"/>
        <end position="295"/>
    </location>
</feature>
<evidence type="ECO:0000313" key="2">
    <source>
        <dbReference type="EMBL" id="KAF5354212.1"/>
    </source>
</evidence>
<protein>
    <submittedName>
        <fullName evidence="2">Uncharacterized protein</fullName>
    </submittedName>
</protein>
<dbReference type="AlphaFoldDB" id="A0A8H5D5S5"/>
<keyword evidence="3" id="KW-1185">Reference proteome</keyword>
<gene>
    <name evidence="2" type="ORF">D9756_006923</name>
</gene>
<comment type="caution">
    <text evidence="2">The sequence shown here is derived from an EMBL/GenBank/DDBJ whole genome shotgun (WGS) entry which is preliminary data.</text>
</comment>
<dbReference type="EMBL" id="JAACJO010000009">
    <property type="protein sequence ID" value="KAF5354212.1"/>
    <property type="molecule type" value="Genomic_DNA"/>
</dbReference>
<feature type="coiled-coil region" evidence="1">
    <location>
        <begin position="566"/>
        <end position="623"/>
    </location>
</feature>
<accession>A0A8H5D5S5</accession>